<dbReference type="InterPro" id="IPR057428">
    <property type="entry name" value="EFHB_EF-hand_C"/>
</dbReference>
<evidence type="ECO:0000313" key="7">
    <source>
        <dbReference type="EMBL" id="CAD9456780.1"/>
    </source>
</evidence>
<proteinExistence type="predicted"/>
<dbReference type="PANTHER" id="PTHR12086">
    <property type="entry name" value="EF-HAND DOMAIN C-TERMINAL CONTAINING PROTEIN"/>
    <property type="match status" value="1"/>
</dbReference>
<dbReference type="Pfam" id="PF25325">
    <property type="entry name" value="EF-hand_EFHB_C"/>
    <property type="match status" value="1"/>
</dbReference>
<evidence type="ECO:0000256" key="3">
    <source>
        <dbReference type="ARBA" id="ARBA00022737"/>
    </source>
</evidence>
<comment type="subcellular location">
    <subcellularLocation>
        <location evidence="1">Cytoplasm</location>
        <location evidence="1">Cytoskeleton</location>
    </subcellularLocation>
</comment>
<feature type="domain" description="EFHB C-terminal EF-hand" evidence="6">
    <location>
        <begin position="348"/>
        <end position="416"/>
    </location>
</feature>
<organism evidence="7">
    <name type="scientific">Haptolina brevifila</name>
    <dbReference type="NCBI Taxonomy" id="156173"/>
    <lineage>
        <taxon>Eukaryota</taxon>
        <taxon>Haptista</taxon>
        <taxon>Haptophyta</taxon>
        <taxon>Prymnesiophyceae</taxon>
        <taxon>Prymnesiales</taxon>
        <taxon>Prymnesiaceae</taxon>
        <taxon>Haptolina</taxon>
    </lineage>
</organism>
<sequence>MINPPGHAHPFDSTPHLPAAGLNGGGDGESTEVTIKPDIYNPEPPCPSDIKKWRKDMTPGKVILHPGVSDDADHQRLDVYGRAEPVGVKVHEVLNTAAKSYLIEKAVEKKESIYLSHKREPLGKSFTRGHNLPLQQQGYGYPTPQDVAGDETKHLMHPQERIVPEAERQLYVKSHSNYEPGEQRHRGYSWVDKDGNIDPSMYRFGGNVNEGEKMGVAKAMHPALDPTYVGPPNVVEKRLEDFRELTCEGLGTAKNLGFGVRPAGPEKVFGMPSQAQPEWGVRECIGNYPPHEQQPDTDLGKSIRPGWRNMAPQDRVFGVPSIRSDISAPQLKSVADHQNYGDESGAGTLLYPPRFADGGVTQADFLAATSKMELGDIFRSAGFDLSDEALNDTYNRAQALDANGLVSVQSFRMALNGEV</sequence>
<evidence type="ECO:0000256" key="4">
    <source>
        <dbReference type="ARBA" id="ARBA00023212"/>
    </source>
</evidence>
<dbReference type="EMBL" id="HBGU01033199">
    <property type="protein sequence ID" value="CAD9456780.1"/>
    <property type="molecule type" value="Transcribed_RNA"/>
</dbReference>
<dbReference type="GO" id="GO:0005856">
    <property type="term" value="C:cytoskeleton"/>
    <property type="evidence" value="ECO:0007669"/>
    <property type="project" value="UniProtKB-SubCell"/>
</dbReference>
<keyword evidence="3" id="KW-0677">Repeat</keyword>
<protein>
    <recommendedName>
        <fullName evidence="6">EFHB C-terminal EF-hand domain-containing protein</fullName>
    </recommendedName>
</protein>
<reference evidence="7" key="1">
    <citation type="submission" date="2021-01" db="EMBL/GenBank/DDBJ databases">
        <authorList>
            <person name="Corre E."/>
            <person name="Pelletier E."/>
            <person name="Niang G."/>
            <person name="Scheremetjew M."/>
            <person name="Finn R."/>
            <person name="Kale V."/>
            <person name="Holt S."/>
            <person name="Cochrane G."/>
            <person name="Meng A."/>
            <person name="Brown T."/>
            <person name="Cohen L."/>
        </authorList>
    </citation>
    <scope>NUCLEOTIDE SEQUENCE</scope>
    <source>
        <strain evidence="7">UTEX LB 985</strain>
    </source>
</reference>
<feature type="region of interest" description="Disordered" evidence="5">
    <location>
        <begin position="1"/>
        <end position="44"/>
    </location>
</feature>
<gene>
    <name evidence="7" type="ORF">CBRE1094_LOCUS18104</name>
</gene>
<name>A0A7S2GJ40_9EUKA</name>
<evidence type="ECO:0000259" key="6">
    <source>
        <dbReference type="Pfam" id="PF25325"/>
    </source>
</evidence>
<evidence type="ECO:0000256" key="1">
    <source>
        <dbReference type="ARBA" id="ARBA00004245"/>
    </source>
</evidence>
<accession>A0A7S2GJ40</accession>
<evidence type="ECO:0000256" key="5">
    <source>
        <dbReference type="SAM" id="MobiDB-lite"/>
    </source>
</evidence>
<dbReference type="PANTHER" id="PTHR12086:SF12">
    <property type="entry name" value="EF-HAND DOMAIN-CONTAINING FAMILY MEMBER B"/>
    <property type="match status" value="1"/>
</dbReference>
<keyword evidence="4" id="KW-0206">Cytoskeleton</keyword>
<keyword evidence="2" id="KW-0963">Cytoplasm</keyword>
<dbReference type="AlphaFoldDB" id="A0A7S2GJ40"/>
<dbReference type="InterPro" id="IPR040193">
    <property type="entry name" value="EFHC1/EFHC2/EFHB"/>
</dbReference>
<evidence type="ECO:0000256" key="2">
    <source>
        <dbReference type="ARBA" id="ARBA00022490"/>
    </source>
</evidence>